<dbReference type="InterPro" id="IPR003111">
    <property type="entry name" value="Lon_prtase_N"/>
</dbReference>
<dbReference type="GO" id="GO:0004252">
    <property type="term" value="F:serine-type endopeptidase activity"/>
    <property type="evidence" value="ECO:0007669"/>
    <property type="project" value="UniProtKB-UniRule"/>
</dbReference>
<dbReference type="Pfam" id="PF00004">
    <property type="entry name" value="AAA"/>
    <property type="match status" value="1"/>
</dbReference>
<keyword evidence="3 9" id="KW-0547">Nucleotide-binding</keyword>
<evidence type="ECO:0000256" key="5">
    <source>
        <dbReference type="ARBA" id="ARBA00022825"/>
    </source>
</evidence>
<dbReference type="EC" id="3.4.21.-" evidence="10"/>
<dbReference type="InterPro" id="IPR015947">
    <property type="entry name" value="PUA-like_sf"/>
</dbReference>
<dbReference type="PROSITE" id="PS01046">
    <property type="entry name" value="LON_SER"/>
    <property type="match status" value="1"/>
</dbReference>
<dbReference type="InterPro" id="IPR054594">
    <property type="entry name" value="Lon_lid"/>
</dbReference>
<dbReference type="GO" id="GO:0051131">
    <property type="term" value="P:chaperone-mediated protein complex assembly"/>
    <property type="evidence" value="ECO:0007669"/>
    <property type="project" value="TreeGrafter"/>
</dbReference>
<dbReference type="Gene3D" id="3.30.230.10">
    <property type="match status" value="1"/>
</dbReference>
<feature type="domain" description="Lon N-terminal" evidence="13">
    <location>
        <begin position="212"/>
        <end position="419"/>
    </location>
</feature>
<dbReference type="PANTHER" id="PTHR43718">
    <property type="entry name" value="LON PROTEASE"/>
    <property type="match status" value="1"/>
</dbReference>
<dbReference type="GO" id="GO:0005524">
    <property type="term" value="F:ATP binding"/>
    <property type="evidence" value="ECO:0007669"/>
    <property type="project" value="UniProtKB-KW"/>
</dbReference>
<feature type="region of interest" description="Disordered" evidence="11">
    <location>
        <begin position="53"/>
        <end position="125"/>
    </location>
</feature>
<feature type="active site" evidence="8">
    <location>
        <position position="960"/>
    </location>
</feature>
<dbReference type="SUPFAM" id="SSF52540">
    <property type="entry name" value="P-loop containing nucleoside triphosphate hydrolases"/>
    <property type="match status" value="1"/>
</dbReference>
<keyword evidence="6 9" id="KW-0067">ATP-binding</keyword>
<evidence type="ECO:0000256" key="11">
    <source>
        <dbReference type="SAM" id="MobiDB-lite"/>
    </source>
</evidence>
<dbReference type="Pfam" id="PF22667">
    <property type="entry name" value="Lon_lid"/>
    <property type="match status" value="1"/>
</dbReference>
<keyword evidence="5 8" id="KW-0720">Serine protease</keyword>
<protein>
    <recommendedName>
        <fullName evidence="10">Lon protease homolog</fullName>
        <ecNumber evidence="10">3.4.21.-</ecNumber>
    </recommendedName>
</protein>
<dbReference type="Gene3D" id="1.20.5.5270">
    <property type="match status" value="1"/>
</dbReference>
<dbReference type="Gene3D" id="1.20.58.1480">
    <property type="match status" value="1"/>
</dbReference>
<dbReference type="PROSITE" id="PS51786">
    <property type="entry name" value="LON_PROTEOLYTIC"/>
    <property type="match status" value="1"/>
</dbReference>
<dbReference type="Gene3D" id="1.10.8.60">
    <property type="match status" value="1"/>
</dbReference>
<dbReference type="InterPro" id="IPR008269">
    <property type="entry name" value="Lon_proteolytic"/>
</dbReference>
<evidence type="ECO:0000256" key="7">
    <source>
        <dbReference type="ARBA" id="ARBA00050665"/>
    </source>
</evidence>
<dbReference type="InterPro" id="IPR003593">
    <property type="entry name" value="AAA+_ATPase"/>
</dbReference>
<evidence type="ECO:0000313" key="14">
    <source>
        <dbReference type="EMBL" id="ANM86864.1"/>
    </source>
</evidence>
<evidence type="ECO:0000256" key="8">
    <source>
        <dbReference type="PROSITE-ProRule" id="PRU01122"/>
    </source>
</evidence>
<dbReference type="CDD" id="cd19500">
    <property type="entry name" value="RecA-like_Lon"/>
    <property type="match status" value="1"/>
</dbReference>
<dbReference type="Pfam" id="PF05362">
    <property type="entry name" value="Lon_C"/>
    <property type="match status" value="1"/>
</dbReference>
<dbReference type="SUPFAM" id="SSF88697">
    <property type="entry name" value="PUA domain-like"/>
    <property type="match status" value="1"/>
</dbReference>
<dbReference type="InterPro" id="IPR008268">
    <property type="entry name" value="Peptidase_S16_AS"/>
</dbReference>
<proteinExistence type="evidence at transcript level"/>
<sequence>MLRFGRSLLPPSLWDGSLLIRSFSLISSSFPHTQTHPRTPAKQLSSRRGVLRFFSQSPKDNGDDDETTGNDTHRQRDEGVEDEEDLVDYEDYEDNVEHDDREEEEDADSEIDIEDVSRESSVSGRPMMKDMLKMIEMEIKRFQNDEDDEDEGSQPVGESKRNGTKKMTEFLPKRGTKAPVSRKSRNTKGMKPLGSSLSGNETDEVGSIPKKVLLFPLYQRPIFPGVEARLIIHDSVFARQVQEAADKKKRLGMFFVDDEFIQSAKKSSRYPNVTSIKHVHDVGVIGRIVSTHQREGNDMEIRIQGMDRICVEGEEFRDGRLFACIKPKEDHPYDPENMEIKAHILGITNAIQSAISASTFFKTPLEQLLNNMDTLSASEISYMAAALTNADPSRLQKCLSIEDVLERLKVALILMREEKQIGEMHEKIMTEVDDKIRKETLRMQMQLIRKELGMEEDGGNSVTRRFRDRIKDQQLPPAALEVIEEEIKRLDMLDPRQAEYQVCMNYLDWLTILPWSDATKDELVIDRAEQILNRDHHGLDDIKKRMLEFIAVGKLKGGVQGKILCFVGPPGTGKTSIGKSIAESLGRTFYRFSVGGMTDVAEIKGHRRTYVGAMPGKVLQAMKIVRKCNPVIMIDEIDKLGRSHTGDPASALLETLDPEQNTSFLDHFLDTPFDLSRVLFVCTANQEDTIPSPLLDRMEVMRMSGYVSEEKLAIAKKHLLPQAMLECGLTGNECEIMDDALKELIQSYSREAGVRGLQKMIEKILRKVSLHIVRHAQKQESGNPEKKEPEKPDFQKVVVTKKNVGEYAGKPLFSSDRYYDVTPPGVVTGLAWTPLGGAILYIETVAMTRNDTPKNGTLLTTGQLGNVMEESSKIAYTFSKNFLQCRFPVNESVRTFLSSKSIHMHIPEGAIPKDGPSAGCAMTTALLSLAMGIPVRQNLSMTGEITLTGKILPIGGVREKIIAAKRSGITTICLPLDNMKDWDELADYIREGIDVHFVDHYRSIFPIAFDYEGSELKMTEAGMGNAALCESQGVDATSDREDEFDEC</sequence>
<dbReference type="Gene3D" id="3.40.50.300">
    <property type="entry name" value="P-loop containing nucleotide triphosphate hydrolases"/>
    <property type="match status" value="1"/>
</dbReference>
<dbReference type="InterPro" id="IPR046336">
    <property type="entry name" value="Lon_prtase_N_sf"/>
</dbReference>
<feature type="compositionally biased region" description="Acidic residues" evidence="11">
    <location>
        <begin position="79"/>
        <end position="114"/>
    </location>
</feature>
<dbReference type="FunFam" id="3.30.230.10:FF:000015">
    <property type="entry name" value="Lon protease homolog, mitochondrial"/>
    <property type="match status" value="1"/>
</dbReference>
<evidence type="ECO:0000256" key="10">
    <source>
        <dbReference type="RuleBase" id="RU000592"/>
    </source>
</evidence>
<dbReference type="GO" id="GO:0004176">
    <property type="term" value="F:ATP-dependent peptidase activity"/>
    <property type="evidence" value="ECO:0007669"/>
    <property type="project" value="UniProtKB-UniRule"/>
</dbReference>
<feature type="compositionally biased region" description="Basic and acidic residues" evidence="11">
    <location>
        <begin position="783"/>
        <end position="794"/>
    </location>
</feature>
<evidence type="ECO:0000256" key="6">
    <source>
        <dbReference type="ARBA" id="ARBA00022840"/>
    </source>
</evidence>
<dbReference type="InterPro" id="IPR014721">
    <property type="entry name" value="Ribsml_uS5_D2-typ_fold_subgr"/>
</dbReference>
<dbReference type="EMBL" id="KT984644">
    <property type="protein sequence ID" value="ANM86864.1"/>
    <property type="molecule type" value="mRNA"/>
</dbReference>
<keyword evidence="4 8" id="KW-0378">Hydrolase</keyword>
<comment type="subcellular location">
    <subcellularLocation>
        <location evidence="1">Mitochondrion matrix</location>
    </subcellularLocation>
</comment>
<evidence type="ECO:0000256" key="1">
    <source>
        <dbReference type="ARBA" id="ARBA00004305"/>
    </source>
</evidence>
<dbReference type="Gene3D" id="2.30.130.40">
    <property type="entry name" value="LON domain-like"/>
    <property type="match status" value="1"/>
</dbReference>
<accession>A0A192ZIE8</accession>
<dbReference type="FunFam" id="3.40.50.300:FF:000021">
    <property type="entry name" value="Lon protease homolog"/>
    <property type="match status" value="1"/>
</dbReference>
<dbReference type="GO" id="GO:0006515">
    <property type="term" value="P:protein quality control for misfolded or incompletely synthesized proteins"/>
    <property type="evidence" value="ECO:0007669"/>
    <property type="project" value="TreeGrafter"/>
</dbReference>
<feature type="compositionally biased region" description="Basic residues" evidence="11">
    <location>
        <begin position="174"/>
        <end position="188"/>
    </location>
</feature>
<evidence type="ECO:0000259" key="13">
    <source>
        <dbReference type="PROSITE" id="PS51787"/>
    </source>
</evidence>
<reference evidence="14" key="1">
    <citation type="journal article" date="2016" name="Mol. Biol. Evol.">
        <title>Novel hydrogenosomes in the microaerophilic jakobid Stygiella incarcerata.</title>
        <authorList>
            <person name="Leger M.M."/>
            <person name="Eme L."/>
            <person name="Hug L.A."/>
            <person name="Roger A.J."/>
        </authorList>
    </citation>
    <scope>NUCLEOTIDE SEQUENCE</scope>
</reference>
<dbReference type="SUPFAM" id="SSF54211">
    <property type="entry name" value="Ribosomal protein S5 domain 2-like"/>
    <property type="match status" value="1"/>
</dbReference>
<dbReference type="AlphaFoldDB" id="A0A192ZIE8"/>
<feature type="domain" description="Lon proteolytic" evidence="12">
    <location>
        <begin position="821"/>
        <end position="1011"/>
    </location>
</feature>
<evidence type="ECO:0000259" key="12">
    <source>
        <dbReference type="PROSITE" id="PS51786"/>
    </source>
</evidence>
<dbReference type="GO" id="GO:0003697">
    <property type="term" value="F:single-stranded DNA binding"/>
    <property type="evidence" value="ECO:0007669"/>
    <property type="project" value="TreeGrafter"/>
</dbReference>
<comment type="catalytic activity">
    <reaction evidence="7">
        <text>Hydrolysis of proteins in presence of ATP.</text>
        <dbReference type="EC" id="3.4.21.53"/>
    </reaction>
</comment>
<dbReference type="GO" id="GO:0016887">
    <property type="term" value="F:ATP hydrolysis activity"/>
    <property type="evidence" value="ECO:0007669"/>
    <property type="project" value="InterPro"/>
</dbReference>
<dbReference type="InterPro" id="IPR027065">
    <property type="entry name" value="Lon_Prtase"/>
</dbReference>
<dbReference type="PROSITE" id="PS51787">
    <property type="entry name" value="LON_N"/>
    <property type="match status" value="1"/>
</dbReference>
<dbReference type="InterPro" id="IPR027417">
    <property type="entry name" value="P-loop_NTPase"/>
</dbReference>
<dbReference type="GO" id="GO:0005759">
    <property type="term" value="C:mitochondrial matrix"/>
    <property type="evidence" value="ECO:0007669"/>
    <property type="project" value="UniProtKB-SubCell"/>
</dbReference>
<gene>
    <name evidence="14" type="primary">LON</name>
</gene>
<dbReference type="InterPro" id="IPR020568">
    <property type="entry name" value="Ribosomal_Su5_D2-typ_SF"/>
</dbReference>
<evidence type="ECO:0000256" key="4">
    <source>
        <dbReference type="ARBA" id="ARBA00022801"/>
    </source>
</evidence>
<evidence type="ECO:0000256" key="3">
    <source>
        <dbReference type="ARBA" id="ARBA00022741"/>
    </source>
</evidence>
<dbReference type="InterPro" id="IPR003959">
    <property type="entry name" value="ATPase_AAA_core"/>
</dbReference>
<dbReference type="Pfam" id="PF02190">
    <property type="entry name" value="LON_substr_bdg"/>
    <property type="match status" value="1"/>
</dbReference>
<dbReference type="InterPro" id="IPR004815">
    <property type="entry name" value="Lon_bac/euk-typ"/>
</dbReference>
<evidence type="ECO:0000256" key="9">
    <source>
        <dbReference type="RuleBase" id="RU000591"/>
    </source>
</evidence>
<feature type="compositionally biased region" description="Basic and acidic residues" evidence="11">
    <location>
        <begin position="158"/>
        <end position="172"/>
    </location>
</feature>
<dbReference type="PANTHER" id="PTHR43718:SF2">
    <property type="entry name" value="LON PROTEASE HOMOLOG, MITOCHONDRIAL"/>
    <property type="match status" value="1"/>
</dbReference>
<dbReference type="SMART" id="SM00464">
    <property type="entry name" value="LON"/>
    <property type="match status" value="1"/>
</dbReference>
<feature type="region of interest" description="Disordered" evidence="11">
    <location>
        <begin position="775"/>
        <end position="794"/>
    </location>
</feature>
<dbReference type="GO" id="GO:0007005">
    <property type="term" value="P:mitochondrion organization"/>
    <property type="evidence" value="ECO:0007669"/>
    <property type="project" value="TreeGrafter"/>
</dbReference>
<organism evidence="14">
    <name type="scientific">Stygiella incarcerata</name>
    <dbReference type="NCBI Taxonomy" id="1712417"/>
    <lineage>
        <taxon>Eukaryota</taxon>
        <taxon>Discoba</taxon>
        <taxon>Jakobida</taxon>
        <taxon>Andalucina</taxon>
        <taxon>Stygiellidae</taxon>
        <taxon>Stygiella</taxon>
    </lineage>
</organism>
<dbReference type="PRINTS" id="PR00830">
    <property type="entry name" value="ENDOLAPTASE"/>
</dbReference>
<name>A0A192ZIE8_9EUKA</name>
<keyword evidence="2 8" id="KW-0645">Protease</keyword>
<feature type="active site" evidence="8">
    <location>
        <position position="917"/>
    </location>
</feature>
<comment type="similarity">
    <text evidence="8 9">Belongs to the peptidase S16 family.</text>
</comment>
<dbReference type="FunFam" id="1.20.5.5270:FF:000001">
    <property type="entry name" value="Lon protease homolog, mitochondrial"/>
    <property type="match status" value="1"/>
</dbReference>
<dbReference type="SMART" id="SM00382">
    <property type="entry name" value="AAA"/>
    <property type="match status" value="1"/>
</dbReference>
<dbReference type="NCBIfam" id="TIGR00763">
    <property type="entry name" value="lon"/>
    <property type="match status" value="1"/>
</dbReference>
<feature type="region of interest" description="Disordered" evidence="11">
    <location>
        <begin position="144"/>
        <end position="202"/>
    </location>
</feature>
<evidence type="ECO:0000256" key="2">
    <source>
        <dbReference type="ARBA" id="ARBA00022670"/>
    </source>
</evidence>